<evidence type="ECO:0000256" key="4">
    <source>
        <dbReference type="ARBA" id="ARBA00022490"/>
    </source>
</evidence>
<dbReference type="PATRIC" id="fig|1116472.3.peg.1202"/>
<dbReference type="InterPro" id="IPR006195">
    <property type="entry name" value="aa-tRNA-synth_II"/>
</dbReference>
<gene>
    <name evidence="13 15" type="primary">pheS</name>
    <name evidence="15" type="ORF">MGMO_41c00410</name>
</gene>
<dbReference type="Pfam" id="PF02912">
    <property type="entry name" value="Phe_tRNA-synt_N"/>
    <property type="match status" value="1"/>
</dbReference>
<comment type="subunit">
    <text evidence="3 13">Tetramer of two alpha and two beta subunits.</text>
</comment>
<feature type="domain" description="Aminoacyl-transfer RNA synthetases class-II family profile" evidence="14">
    <location>
        <begin position="142"/>
        <end position="352"/>
    </location>
</feature>
<dbReference type="GO" id="GO:0005737">
    <property type="term" value="C:cytoplasm"/>
    <property type="evidence" value="ECO:0007669"/>
    <property type="project" value="UniProtKB-SubCell"/>
</dbReference>
<keyword evidence="4 13" id="KW-0963">Cytoplasm</keyword>
<name>V5C8B6_9GAMM</name>
<evidence type="ECO:0000256" key="5">
    <source>
        <dbReference type="ARBA" id="ARBA00022598"/>
    </source>
</evidence>
<comment type="catalytic activity">
    <reaction evidence="12 13">
        <text>tRNA(Phe) + L-phenylalanine + ATP = L-phenylalanyl-tRNA(Phe) + AMP + diphosphate + H(+)</text>
        <dbReference type="Rhea" id="RHEA:19413"/>
        <dbReference type="Rhea" id="RHEA-COMP:9668"/>
        <dbReference type="Rhea" id="RHEA-COMP:9699"/>
        <dbReference type="ChEBI" id="CHEBI:15378"/>
        <dbReference type="ChEBI" id="CHEBI:30616"/>
        <dbReference type="ChEBI" id="CHEBI:33019"/>
        <dbReference type="ChEBI" id="CHEBI:58095"/>
        <dbReference type="ChEBI" id="CHEBI:78442"/>
        <dbReference type="ChEBI" id="CHEBI:78531"/>
        <dbReference type="ChEBI" id="CHEBI:456215"/>
        <dbReference type="EC" id="6.1.1.20"/>
    </reaction>
</comment>
<dbReference type="GO" id="GO:0005524">
    <property type="term" value="F:ATP binding"/>
    <property type="evidence" value="ECO:0007669"/>
    <property type="project" value="UniProtKB-UniRule"/>
</dbReference>
<evidence type="ECO:0000256" key="6">
    <source>
        <dbReference type="ARBA" id="ARBA00022723"/>
    </source>
</evidence>
<comment type="similarity">
    <text evidence="2 13">Belongs to the class-II aminoacyl-tRNA synthetase family. Phe-tRNA synthetase alpha subunit type 1 subfamily.</text>
</comment>
<dbReference type="GO" id="GO:0006432">
    <property type="term" value="P:phenylalanyl-tRNA aminoacylation"/>
    <property type="evidence" value="ECO:0007669"/>
    <property type="project" value="UniProtKB-UniRule"/>
</dbReference>
<keyword evidence="9 13" id="KW-0460">Magnesium</keyword>
<keyword evidence="16" id="KW-1185">Reference proteome</keyword>
<dbReference type="FunFam" id="3.30.930.10:FF:000003">
    <property type="entry name" value="Phenylalanine--tRNA ligase alpha subunit"/>
    <property type="match status" value="1"/>
</dbReference>
<dbReference type="PANTHER" id="PTHR11538">
    <property type="entry name" value="PHENYLALANYL-TRNA SYNTHETASE"/>
    <property type="match status" value="1"/>
</dbReference>
<keyword evidence="6 13" id="KW-0479">Metal-binding</keyword>
<keyword evidence="7 13" id="KW-0547">Nucleotide-binding</keyword>
<sequence length="362" mass="41151">MVWNGRLVLWHFLITPHPSTSCIVSDNLDEILAQATSSISDAQDLNQLDQVRVHYLGKKGIFTLQMKELGSLDPERRRAVGQVINQAKDRFQEQLQARKDALDNIELEHRLASERIDVTLPGRGQSEGGLHPVTTTLRRIAKIFASVGFSVVEGPEIEDDYHNFGALNIPEHHPARAMHDTFYFDAHTVLRTHTSPVQIRVMESEKPPLKVIAPGRVYRCDSDITHTPMFHQVEGFLVDTDVSFADLKGVVYQFLRAFFEKDIQVRFRPSYFPFTEPSAEVDIECVMCNGEGCRVCSQTGWLEVMGCGMIHPEVFKAVNIDSESHSGFAFGMGVERLAMLRYGINDLRLFFENDLKFLRQFH</sequence>
<dbReference type="GO" id="GO:0000287">
    <property type="term" value="F:magnesium ion binding"/>
    <property type="evidence" value="ECO:0007669"/>
    <property type="project" value="UniProtKB-UniRule"/>
</dbReference>
<dbReference type="Pfam" id="PF01409">
    <property type="entry name" value="tRNA-synt_2d"/>
    <property type="match status" value="1"/>
</dbReference>
<evidence type="ECO:0000256" key="13">
    <source>
        <dbReference type="HAMAP-Rule" id="MF_00281"/>
    </source>
</evidence>
<dbReference type="PROSITE" id="PS50862">
    <property type="entry name" value="AA_TRNA_LIGASE_II"/>
    <property type="match status" value="1"/>
</dbReference>
<accession>V5C8B6</accession>
<evidence type="ECO:0000256" key="2">
    <source>
        <dbReference type="ARBA" id="ARBA00010207"/>
    </source>
</evidence>
<dbReference type="InterPro" id="IPR004529">
    <property type="entry name" value="Phe-tRNA-synth_IIc_asu"/>
</dbReference>
<dbReference type="InterPro" id="IPR022911">
    <property type="entry name" value="Phe_tRNA_ligase_alpha1_bac"/>
</dbReference>
<comment type="subcellular location">
    <subcellularLocation>
        <location evidence="1 13">Cytoplasm</location>
    </subcellularLocation>
</comment>
<dbReference type="GO" id="GO:0004826">
    <property type="term" value="F:phenylalanine-tRNA ligase activity"/>
    <property type="evidence" value="ECO:0007669"/>
    <property type="project" value="UniProtKB-UniRule"/>
</dbReference>
<dbReference type="AlphaFoldDB" id="V5C8B6"/>
<feature type="binding site" evidence="13">
    <location>
        <position position="276"/>
    </location>
    <ligand>
        <name>Mg(2+)</name>
        <dbReference type="ChEBI" id="CHEBI:18420"/>
        <note>shared with beta subunit</note>
    </ligand>
</feature>
<evidence type="ECO:0000256" key="7">
    <source>
        <dbReference type="ARBA" id="ARBA00022741"/>
    </source>
</evidence>
<keyword evidence="8 13" id="KW-0067">ATP-binding</keyword>
<evidence type="ECO:0000256" key="10">
    <source>
        <dbReference type="ARBA" id="ARBA00022917"/>
    </source>
</evidence>
<evidence type="ECO:0000256" key="11">
    <source>
        <dbReference type="ARBA" id="ARBA00023146"/>
    </source>
</evidence>
<dbReference type="GO" id="GO:0000049">
    <property type="term" value="F:tRNA binding"/>
    <property type="evidence" value="ECO:0007669"/>
    <property type="project" value="InterPro"/>
</dbReference>
<evidence type="ECO:0000259" key="14">
    <source>
        <dbReference type="PROSITE" id="PS50862"/>
    </source>
</evidence>
<comment type="caution">
    <text evidence="15">The sequence shown here is derived from an EMBL/GenBank/DDBJ whole genome shotgun (WGS) entry which is preliminary data.</text>
</comment>
<evidence type="ECO:0000256" key="8">
    <source>
        <dbReference type="ARBA" id="ARBA00022840"/>
    </source>
</evidence>
<dbReference type="STRING" id="1116472.MGMO_41c00410"/>
<evidence type="ECO:0000313" key="15">
    <source>
        <dbReference type="EMBL" id="ESS72973.1"/>
    </source>
</evidence>
<dbReference type="NCBIfam" id="TIGR00468">
    <property type="entry name" value="pheS"/>
    <property type="match status" value="1"/>
</dbReference>
<dbReference type="Gene3D" id="3.30.930.10">
    <property type="entry name" value="Bira Bifunctional Protein, Domain 2"/>
    <property type="match status" value="1"/>
</dbReference>
<keyword evidence="5 13" id="KW-0436">Ligase</keyword>
<evidence type="ECO:0000256" key="3">
    <source>
        <dbReference type="ARBA" id="ARBA00011209"/>
    </source>
</evidence>
<dbReference type="PANTHER" id="PTHR11538:SF41">
    <property type="entry name" value="PHENYLALANINE--TRNA LIGASE, MITOCHONDRIAL"/>
    <property type="match status" value="1"/>
</dbReference>
<dbReference type="HAMAP" id="MF_00281">
    <property type="entry name" value="Phe_tRNA_synth_alpha1"/>
    <property type="match status" value="1"/>
</dbReference>
<dbReference type="InterPro" id="IPR010978">
    <property type="entry name" value="tRNA-bd_arm"/>
</dbReference>
<protein>
    <recommendedName>
        <fullName evidence="13">Phenylalanine--tRNA ligase alpha subunit</fullName>
        <ecNumber evidence="13">6.1.1.20</ecNumber>
    </recommendedName>
    <alternativeName>
        <fullName evidence="13">Phenylalanyl-tRNA synthetase alpha subunit</fullName>
        <shortName evidence="13">PheRS</shortName>
    </alternativeName>
</protein>
<dbReference type="Proteomes" id="UP000017842">
    <property type="component" value="Unassembled WGS sequence"/>
</dbReference>
<dbReference type="EC" id="6.1.1.20" evidence="13"/>
<reference evidence="15 16" key="1">
    <citation type="journal article" date="2013" name="Genome Announc.">
        <title>Draft Genome Sequence of the Methanotrophic Gammaproteobacterium Methyloglobulus morosus DSM 22980 Strain KoM1.</title>
        <authorList>
            <person name="Poehlein A."/>
            <person name="Deutzmann J.S."/>
            <person name="Daniel R."/>
            <person name="Simeonova D.D."/>
        </authorList>
    </citation>
    <scope>NUCLEOTIDE SEQUENCE [LARGE SCALE GENOMIC DNA]</scope>
    <source>
        <strain evidence="15 16">KoM1</strain>
    </source>
</reference>
<dbReference type="SUPFAM" id="SSF46589">
    <property type="entry name" value="tRNA-binding arm"/>
    <property type="match status" value="1"/>
</dbReference>
<comment type="cofactor">
    <cofactor evidence="13">
        <name>Mg(2+)</name>
        <dbReference type="ChEBI" id="CHEBI:18420"/>
    </cofactor>
    <text evidence="13">Binds 2 magnesium ions per tetramer.</text>
</comment>
<keyword evidence="11 13" id="KW-0030">Aminoacyl-tRNA synthetase</keyword>
<keyword evidence="10 13" id="KW-0648">Protein biosynthesis</keyword>
<dbReference type="EMBL" id="AYLO01000040">
    <property type="protein sequence ID" value="ESS72973.1"/>
    <property type="molecule type" value="Genomic_DNA"/>
</dbReference>
<evidence type="ECO:0000256" key="1">
    <source>
        <dbReference type="ARBA" id="ARBA00004496"/>
    </source>
</evidence>
<organism evidence="15 16">
    <name type="scientific">Methyloglobulus morosus KoM1</name>
    <dbReference type="NCBI Taxonomy" id="1116472"/>
    <lineage>
        <taxon>Bacteria</taxon>
        <taxon>Pseudomonadati</taxon>
        <taxon>Pseudomonadota</taxon>
        <taxon>Gammaproteobacteria</taxon>
        <taxon>Methylococcales</taxon>
        <taxon>Methylococcaceae</taxon>
        <taxon>Methyloglobulus</taxon>
    </lineage>
</organism>
<proteinExistence type="inferred from homology"/>
<evidence type="ECO:0000313" key="16">
    <source>
        <dbReference type="Proteomes" id="UP000017842"/>
    </source>
</evidence>
<dbReference type="eggNOG" id="COG0016">
    <property type="taxonomic scope" value="Bacteria"/>
</dbReference>
<dbReference type="InterPro" id="IPR045864">
    <property type="entry name" value="aa-tRNA-synth_II/BPL/LPL"/>
</dbReference>
<dbReference type="InterPro" id="IPR002319">
    <property type="entry name" value="Phenylalanyl-tRNA_Synthase"/>
</dbReference>
<evidence type="ECO:0000256" key="12">
    <source>
        <dbReference type="ARBA" id="ARBA00049255"/>
    </source>
</evidence>
<dbReference type="CDD" id="cd00496">
    <property type="entry name" value="PheRS_alpha_core"/>
    <property type="match status" value="1"/>
</dbReference>
<evidence type="ECO:0000256" key="9">
    <source>
        <dbReference type="ARBA" id="ARBA00022842"/>
    </source>
</evidence>
<dbReference type="InterPro" id="IPR004188">
    <property type="entry name" value="Phe-tRNA_ligase_II_N"/>
</dbReference>
<dbReference type="SUPFAM" id="SSF55681">
    <property type="entry name" value="Class II aaRS and biotin synthetases"/>
    <property type="match status" value="1"/>
</dbReference>